<feature type="transmembrane region" description="Helical" evidence="1">
    <location>
        <begin position="207"/>
        <end position="229"/>
    </location>
</feature>
<dbReference type="Proteomes" id="UP000039865">
    <property type="component" value="Unassembled WGS sequence"/>
</dbReference>
<evidence type="ECO:0000256" key="1">
    <source>
        <dbReference type="SAM" id="Phobius"/>
    </source>
</evidence>
<feature type="transmembrane region" description="Helical" evidence="1">
    <location>
        <begin position="451"/>
        <end position="475"/>
    </location>
</feature>
<feature type="transmembrane region" description="Helical" evidence="1">
    <location>
        <begin position="425"/>
        <end position="444"/>
    </location>
</feature>
<proteinExistence type="predicted"/>
<feature type="transmembrane region" description="Helical" evidence="1">
    <location>
        <begin position="357"/>
        <end position="378"/>
    </location>
</feature>
<reference evidence="2 3" key="1">
    <citation type="submission" date="2014-06" db="EMBL/GenBank/DDBJ databases">
        <authorList>
            <person name="Swart Estienne"/>
        </authorList>
    </citation>
    <scope>NUCLEOTIDE SEQUENCE [LARGE SCALE GENOMIC DNA]</scope>
    <source>
        <strain evidence="2 3">130c</strain>
    </source>
</reference>
<dbReference type="InterPro" id="IPR052728">
    <property type="entry name" value="O2_lipid_transport_reg"/>
</dbReference>
<feature type="transmembrane region" description="Helical" evidence="1">
    <location>
        <begin position="312"/>
        <end position="337"/>
    </location>
</feature>
<feature type="transmembrane region" description="Helical" evidence="1">
    <location>
        <begin position="544"/>
        <end position="562"/>
    </location>
</feature>
<keyword evidence="1" id="KW-0812">Transmembrane</keyword>
<feature type="transmembrane region" description="Helical" evidence="1">
    <location>
        <begin position="599"/>
        <end position="620"/>
    </location>
</feature>
<keyword evidence="1" id="KW-1133">Transmembrane helix</keyword>
<accession>A0A078AHL3</accession>
<dbReference type="OrthoDB" id="10265389at2759"/>
<dbReference type="EMBL" id="CCKQ01009494">
    <property type="protein sequence ID" value="CDW80987.1"/>
    <property type="molecule type" value="Genomic_DNA"/>
</dbReference>
<gene>
    <name evidence="2" type="primary">Contig976.g1070</name>
    <name evidence="2" type="ORF">STYLEM_9993</name>
</gene>
<dbReference type="PANTHER" id="PTHR11161">
    <property type="entry name" value="O-ACYLTRANSFERASE"/>
    <property type="match status" value="1"/>
</dbReference>
<protein>
    <recommendedName>
        <fullName evidence="4">Acyltransferase 3 domain-containing protein</fullName>
    </recommendedName>
</protein>
<evidence type="ECO:0008006" key="4">
    <source>
        <dbReference type="Google" id="ProtNLM"/>
    </source>
</evidence>
<feature type="transmembrane region" description="Helical" evidence="1">
    <location>
        <begin position="632"/>
        <end position="652"/>
    </location>
</feature>
<evidence type="ECO:0000313" key="3">
    <source>
        <dbReference type="Proteomes" id="UP000039865"/>
    </source>
</evidence>
<feature type="transmembrane region" description="Helical" evidence="1">
    <location>
        <begin position="495"/>
        <end position="513"/>
    </location>
</feature>
<sequence>MMDYLEYNMRKIAFENIQFCSEKCNIFSNLKDKQNQTLAEERDEFSCFEKCIGKFTDSYEHAIDLAGGQLKKINKDNVYTHKEDSEQKFLMGDGVIYDLTKNGKLISNLIENSGKYVNELGNYLDCIQQPENTYYLQLIQPQGPNAQDQPNYVVGNCIAQECDTDFLSFYDSLVYPAPLIELIQQSKNYSKPDDLYQQMQDQFRPGFIVMMSLLTMTFLLCILGTVVQYTNFGNLTLSLNGQVALKLKENLGNIFPLLFNPKKYDDSILRYGEQAQRFIWVCFDTVYYISLNSYPTNYDEYPYLTTNYTSTLMMQGAIFGFSLVYFYSGFATMYSVLQSIYLKEHSFSILLFILRTYIFYAIPAAFCTAITVAIFPYIGTGPLYPTLLKSFLLDNCVQYWWTNILLISNFYPQNFSDQCVGHLTYISNEFQLLIVLIPMFVVIYKHAFRKVLIGSFIFVAIFGSLIPTIVMTYKYEINSYPGYLSQGYNYMFMKVYYRIPPFLFGILIGIIKFEYKYVGTLNDGSKPFHKSLIDRFKKKRENKIIAYICGISLCLFILLIMITNTQCANQDLAPKDKYATINLCWGTTTSAIYNGLAQYIYFLGLSCILLPSMANCSNILRPLLDSHFWHVLEELTFSAYILHFLVITWYFASRQQDILLSVGLIFTTTLSSFIFSYIMSIPFYLLVERPFKNFLDLILFPKSTIFKKQKDIEDEETEDESEYSMKSVDREGALDKMLIESQASSNKDQSTIISQAKEKSILSVYTEKISLRNLKGNENVKFLCKYCKSEDLYSNCKCLCAVKVIRCECPENQSNSPPLQTKFDINRTLNTSITNSYQVQTFIGHSNQTSKKNSDKSNDDIQGSQLLADEINRISKDDSKKNNFKMTVENIDSVVESRSSLKRTSRYQRSGELSNKRVSFDVNNLK</sequence>
<keyword evidence="1" id="KW-0472">Membrane</keyword>
<keyword evidence="3" id="KW-1185">Reference proteome</keyword>
<name>A0A078AHL3_STYLE</name>
<feature type="transmembrane region" description="Helical" evidence="1">
    <location>
        <begin position="658"/>
        <end position="687"/>
    </location>
</feature>
<organism evidence="2 3">
    <name type="scientific">Stylonychia lemnae</name>
    <name type="common">Ciliate</name>
    <dbReference type="NCBI Taxonomy" id="5949"/>
    <lineage>
        <taxon>Eukaryota</taxon>
        <taxon>Sar</taxon>
        <taxon>Alveolata</taxon>
        <taxon>Ciliophora</taxon>
        <taxon>Intramacronucleata</taxon>
        <taxon>Spirotrichea</taxon>
        <taxon>Stichotrichia</taxon>
        <taxon>Sporadotrichida</taxon>
        <taxon>Oxytrichidae</taxon>
        <taxon>Stylonychinae</taxon>
        <taxon>Stylonychia</taxon>
    </lineage>
</organism>
<dbReference type="AlphaFoldDB" id="A0A078AHL3"/>
<evidence type="ECO:0000313" key="2">
    <source>
        <dbReference type="EMBL" id="CDW80987.1"/>
    </source>
</evidence>
<dbReference type="InParanoid" id="A0A078AHL3"/>
<dbReference type="PANTHER" id="PTHR11161:SF0">
    <property type="entry name" value="O-ACYLTRANSFERASE LIKE PROTEIN"/>
    <property type="match status" value="1"/>
</dbReference>